<organism evidence="11 12">
    <name type="scientific">Pisum sativum</name>
    <name type="common">Garden pea</name>
    <name type="synonym">Lathyrus oleraceus</name>
    <dbReference type="NCBI Taxonomy" id="3888"/>
    <lineage>
        <taxon>Eukaryota</taxon>
        <taxon>Viridiplantae</taxon>
        <taxon>Streptophyta</taxon>
        <taxon>Embryophyta</taxon>
        <taxon>Tracheophyta</taxon>
        <taxon>Spermatophyta</taxon>
        <taxon>Magnoliopsida</taxon>
        <taxon>eudicotyledons</taxon>
        <taxon>Gunneridae</taxon>
        <taxon>Pentapetalae</taxon>
        <taxon>rosids</taxon>
        <taxon>fabids</taxon>
        <taxon>Fabales</taxon>
        <taxon>Fabaceae</taxon>
        <taxon>Papilionoideae</taxon>
        <taxon>50 kb inversion clade</taxon>
        <taxon>NPAAA clade</taxon>
        <taxon>Hologalegina</taxon>
        <taxon>IRL clade</taxon>
        <taxon>Fabeae</taxon>
        <taxon>Lathyrus</taxon>
    </lineage>
</organism>
<dbReference type="GO" id="GO:0003723">
    <property type="term" value="F:RNA binding"/>
    <property type="evidence" value="ECO:0007669"/>
    <property type="project" value="UniProtKB-UniRule"/>
</dbReference>
<dbReference type="CDD" id="cd18787">
    <property type="entry name" value="SF2_C_DEAD"/>
    <property type="match status" value="1"/>
</dbReference>
<dbReference type="PROSITE" id="PS00478">
    <property type="entry name" value="LIM_DOMAIN_1"/>
    <property type="match status" value="1"/>
</dbReference>
<evidence type="ECO:0000259" key="10">
    <source>
        <dbReference type="PROSITE" id="PS51975"/>
    </source>
</evidence>
<evidence type="ECO:0000313" key="11">
    <source>
        <dbReference type="EMBL" id="KAI5444755.1"/>
    </source>
</evidence>
<evidence type="ECO:0000313" key="12">
    <source>
        <dbReference type="Proteomes" id="UP001058974"/>
    </source>
</evidence>
<dbReference type="EC" id="3.1.26.4" evidence="7"/>
<dbReference type="InterPro" id="IPR045218">
    <property type="entry name" value="DA1-like"/>
</dbReference>
<dbReference type="SUPFAM" id="SSF52540">
    <property type="entry name" value="P-loop containing nucleoside triphosphate hydrolases"/>
    <property type="match status" value="1"/>
</dbReference>
<dbReference type="EMBL" id="JAMSHJ010000001">
    <property type="protein sequence ID" value="KAI5444755.1"/>
    <property type="molecule type" value="Genomic_DNA"/>
</dbReference>
<evidence type="ECO:0000256" key="2">
    <source>
        <dbReference type="ARBA" id="ARBA00022737"/>
    </source>
</evidence>
<dbReference type="GO" id="GO:0046872">
    <property type="term" value="F:metal ion binding"/>
    <property type="evidence" value="ECO:0007669"/>
    <property type="project" value="UniProtKB-KW"/>
</dbReference>
<comment type="function">
    <text evidence="7">Endonuclease that specifically degrades the RNA of RNA-DNA hybrids.</text>
</comment>
<keyword evidence="7" id="KW-0540">Nuclease</keyword>
<dbReference type="InterPro" id="IPR001781">
    <property type="entry name" value="Znf_LIM"/>
</dbReference>
<dbReference type="Gene3D" id="2.10.110.10">
    <property type="entry name" value="Cysteine Rich Protein"/>
    <property type="match status" value="1"/>
</dbReference>
<evidence type="ECO:0000256" key="5">
    <source>
        <dbReference type="PROSITE-ProRule" id="PRU00125"/>
    </source>
</evidence>
<dbReference type="PANTHER" id="PTHR24209:SF7">
    <property type="entry name" value="PROTEIN DA1-RELATED 2"/>
    <property type="match status" value="1"/>
</dbReference>
<dbReference type="FunFam" id="2.10.110.10:FF:000107">
    <property type="entry name" value="Protein DA1-related 2"/>
    <property type="match status" value="1"/>
</dbReference>
<reference evidence="11 12" key="1">
    <citation type="journal article" date="2022" name="Nat. Genet.">
        <title>Improved pea reference genome and pan-genome highlight genomic features and evolutionary characteristics.</title>
        <authorList>
            <person name="Yang T."/>
            <person name="Liu R."/>
            <person name="Luo Y."/>
            <person name="Hu S."/>
            <person name="Wang D."/>
            <person name="Wang C."/>
            <person name="Pandey M.K."/>
            <person name="Ge S."/>
            <person name="Xu Q."/>
            <person name="Li N."/>
            <person name="Li G."/>
            <person name="Huang Y."/>
            <person name="Saxena R.K."/>
            <person name="Ji Y."/>
            <person name="Li M."/>
            <person name="Yan X."/>
            <person name="He Y."/>
            <person name="Liu Y."/>
            <person name="Wang X."/>
            <person name="Xiang C."/>
            <person name="Varshney R.K."/>
            <person name="Ding H."/>
            <person name="Gao S."/>
            <person name="Zong X."/>
        </authorList>
    </citation>
    <scope>NUCLEOTIDE SEQUENCE [LARGE SCALE GENOMIC DNA]</scope>
    <source>
        <strain evidence="11 12">cv. Zhongwan 6</strain>
    </source>
</reference>
<dbReference type="InterPro" id="IPR036397">
    <property type="entry name" value="RNaseH_sf"/>
</dbReference>
<protein>
    <recommendedName>
        <fullName evidence="7">Ribonuclease</fullName>
        <ecNumber evidence="7">3.1.26.4</ecNumber>
    </recommendedName>
</protein>
<feature type="domain" description="LIM zinc-binding" evidence="8">
    <location>
        <begin position="89"/>
        <end position="149"/>
    </location>
</feature>
<dbReference type="SMART" id="SM00490">
    <property type="entry name" value="HELICc"/>
    <property type="match status" value="1"/>
</dbReference>
<keyword evidence="7" id="KW-0255">Endonuclease</keyword>
<dbReference type="Pfam" id="PF00412">
    <property type="entry name" value="LIM"/>
    <property type="match status" value="1"/>
</dbReference>
<evidence type="ECO:0000256" key="1">
    <source>
        <dbReference type="ARBA" id="ARBA00022723"/>
    </source>
</evidence>
<dbReference type="CDD" id="cd09396">
    <property type="entry name" value="LIM_DA1"/>
    <property type="match status" value="1"/>
</dbReference>
<evidence type="ECO:0000256" key="3">
    <source>
        <dbReference type="ARBA" id="ARBA00022833"/>
    </source>
</evidence>
<dbReference type="GO" id="GO:0004523">
    <property type="term" value="F:RNA-DNA hybrid ribonuclease activity"/>
    <property type="evidence" value="ECO:0007669"/>
    <property type="project" value="UniProtKB-EC"/>
</dbReference>
<dbReference type="Gene3D" id="3.40.50.300">
    <property type="entry name" value="P-loop containing nucleotide triphosphate hydrolases"/>
    <property type="match status" value="1"/>
</dbReference>
<feature type="domain" description="RNase H type-2" evidence="10">
    <location>
        <begin position="14"/>
        <end position="70"/>
    </location>
</feature>
<dbReference type="AlphaFoldDB" id="A0A9D5BJK3"/>
<dbReference type="InterPro" id="IPR012337">
    <property type="entry name" value="RNaseH-like_sf"/>
</dbReference>
<keyword evidence="3 5" id="KW-0862">Zinc</keyword>
<dbReference type="InterPro" id="IPR027417">
    <property type="entry name" value="P-loop_NTPase"/>
</dbReference>
<comment type="caution">
    <text evidence="11">The sequence shown here is derived from an EMBL/GenBank/DDBJ whole genome shotgun (WGS) entry which is preliminary data.</text>
</comment>
<dbReference type="Pfam" id="PF00271">
    <property type="entry name" value="Helicase_C"/>
    <property type="match status" value="1"/>
</dbReference>
<dbReference type="SMART" id="SM00132">
    <property type="entry name" value="LIM"/>
    <property type="match status" value="1"/>
</dbReference>
<dbReference type="SUPFAM" id="SSF53098">
    <property type="entry name" value="Ribonuclease H-like"/>
    <property type="match status" value="1"/>
</dbReference>
<dbReference type="InterPro" id="IPR001650">
    <property type="entry name" value="Helicase_C-like"/>
</dbReference>
<dbReference type="PROSITE" id="PS51194">
    <property type="entry name" value="HELICASE_CTER"/>
    <property type="match status" value="1"/>
</dbReference>
<gene>
    <name evidence="11" type="ORF">KIW84_013146</name>
</gene>
<dbReference type="Gramene" id="Psat01G0314600-T1">
    <property type="protein sequence ID" value="KAI5444755.1"/>
    <property type="gene ID" value="KIW84_013146"/>
</dbReference>
<keyword evidence="2" id="KW-0677">Repeat</keyword>
<accession>A0A9D5BJK3</accession>
<keyword evidence="1 5" id="KW-0479">Metal-binding</keyword>
<dbReference type="PROSITE" id="PS50023">
    <property type="entry name" value="LIM_DOMAIN_2"/>
    <property type="match status" value="1"/>
</dbReference>
<evidence type="ECO:0000256" key="7">
    <source>
        <dbReference type="RuleBase" id="RU003515"/>
    </source>
</evidence>
<dbReference type="InterPro" id="IPR024567">
    <property type="entry name" value="RNase_HII/HIII_dom"/>
</dbReference>
<keyword evidence="4 5" id="KW-0440">LIM domain</keyword>
<keyword evidence="7" id="KW-0378">Hydrolase</keyword>
<keyword evidence="12" id="KW-1185">Reference proteome</keyword>
<dbReference type="Pfam" id="PF01351">
    <property type="entry name" value="RNase_HII"/>
    <property type="match status" value="1"/>
</dbReference>
<dbReference type="PROSITE" id="PS51975">
    <property type="entry name" value="RNASE_H_2"/>
    <property type="match status" value="1"/>
</dbReference>
<dbReference type="Gene3D" id="3.30.420.10">
    <property type="entry name" value="Ribonuclease H-like superfamily/Ribonuclease H"/>
    <property type="match status" value="1"/>
</dbReference>
<dbReference type="PANTHER" id="PTHR24209">
    <property type="entry name" value="PROTEIN DA1-RELATED 2"/>
    <property type="match status" value="1"/>
</dbReference>
<name>A0A9D5BJK3_PEA</name>
<sequence length="429" mass="49404">MGPEAMVPEWASEPCIMGIDEAGRGPVLGPMVYGCLYCPLSYKKTLATLSFADSKTLKEEKREELFEALKGNDLLEEHCTAPIRVVAVRICGGCNQEIIYGNCLGCMDTYFHPDCFRCHSCRYPITEREFSLSGKHPYHKSCFKELTHPKCEVCFQFIPINAAGLIEYRCHPFWSQNYCPCHEYDNTARCCSCERLEPRNTKYYGLEDGRSLCLECMESAIMDTGDCQPLYHSIRDYYEGMHMRIDQQVPMLLVEREALNEAIVGEKNGFHHLPETRGLCLSEEQTVTSIHRRPRIGGHRFIGMRTQHQKLIRKCEVTAILVLYGLPRLLTGAILAHEAAELDRLLIECNFPSICIHSGMSQEERLKRYRGFKEGHTRILVATDLVGRGIDIERVNIVINYDMPDSADTYLHREIWYQRPCNHIRFMFY</sequence>
<feature type="domain" description="Helicase C-terminal" evidence="9">
    <location>
        <begin position="307"/>
        <end position="429"/>
    </location>
</feature>
<comment type="similarity">
    <text evidence="7">Belongs to the RNase HII family.</text>
</comment>
<comment type="catalytic activity">
    <reaction evidence="7">
        <text>Endonucleolytic cleavage to 5'-phosphomonoester.</text>
        <dbReference type="EC" id="3.1.26.4"/>
    </reaction>
</comment>
<evidence type="ECO:0000259" key="9">
    <source>
        <dbReference type="PROSITE" id="PS51194"/>
    </source>
</evidence>
<proteinExistence type="inferred from homology"/>
<dbReference type="Pfam" id="PF12315">
    <property type="entry name" value="DA1-like"/>
    <property type="match status" value="1"/>
</dbReference>
<evidence type="ECO:0000259" key="8">
    <source>
        <dbReference type="PROSITE" id="PS50023"/>
    </source>
</evidence>
<dbReference type="Proteomes" id="UP001058974">
    <property type="component" value="Chromosome 1"/>
</dbReference>
<dbReference type="InterPro" id="IPR022087">
    <property type="entry name" value="DA1-like_dom"/>
</dbReference>
<dbReference type="GO" id="GO:0043130">
    <property type="term" value="F:ubiquitin binding"/>
    <property type="evidence" value="ECO:0007669"/>
    <property type="project" value="TreeGrafter"/>
</dbReference>
<evidence type="ECO:0000256" key="4">
    <source>
        <dbReference type="ARBA" id="ARBA00023038"/>
    </source>
</evidence>
<evidence type="ECO:0000256" key="6">
    <source>
        <dbReference type="PROSITE-ProRule" id="PRU01319"/>
    </source>
</evidence>
<comment type="caution">
    <text evidence="6">Lacks conserved residue(s) required for the propagation of feature annotation.</text>
</comment>
<dbReference type="SUPFAM" id="SSF57716">
    <property type="entry name" value="Glucocorticoid receptor-like (DNA-binding domain)"/>
    <property type="match status" value="1"/>
</dbReference>